<evidence type="ECO:0000313" key="1">
    <source>
        <dbReference type="EMBL" id="SDF15857.1"/>
    </source>
</evidence>
<dbReference type="AlphaFoldDB" id="A0A8G2BEG7"/>
<dbReference type="Proteomes" id="UP000198615">
    <property type="component" value="Unassembled WGS sequence"/>
</dbReference>
<name>A0A8G2BEG7_9PROT</name>
<sequence>MTGTAGETVAPIIWSLVQIAGDHMNQSDELDRPDEGGALADLVFEAFGAATPTDPREVGALLLTLRSKVDDLESLAYERAPRPGVSDEYSGRVARIADAVRYSLVRAVAVLWQEEWTGSTERLFAHHTTMGDRRKISADLHAMGLPVLPAMDGEGGEA</sequence>
<organism evidence="1 2">
    <name type="scientific">Thalassobaculum litoreum DSM 18839</name>
    <dbReference type="NCBI Taxonomy" id="1123362"/>
    <lineage>
        <taxon>Bacteria</taxon>
        <taxon>Pseudomonadati</taxon>
        <taxon>Pseudomonadota</taxon>
        <taxon>Alphaproteobacteria</taxon>
        <taxon>Rhodospirillales</taxon>
        <taxon>Thalassobaculaceae</taxon>
        <taxon>Thalassobaculum</taxon>
    </lineage>
</organism>
<dbReference type="RefSeq" id="WP_093147880.1">
    <property type="nucleotide sequence ID" value="NZ_FNBW01000001.1"/>
</dbReference>
<protein>
    <submittedName>
        <fullName evidence="1">Uncharacterized protein</fullName>
    </submittedName>
</protein>
<keyword evidence="2" id="KW-1185">Reference proteome</keyword>
<proteinExistence type="predicted"/>
<comment type="caution">
    <text evidence="1">The sequence shown here is derived from an EMBL/GenBank/DDBJ whole genome shotgun (WGS) entry which is preliminary data.</text>
</comment>
<evidence type="ECO:0000313" key="2">
    <source>
        <dbReference type="Proteomes" id="UP000198615"/>
    </source>
</evidence>
<dbReference type="EMBL" id="FNBW01000001">
    <property type="protein sequence ID" value="SDF15857.1"/>
    <property type="molecule type" value="Genomic_DNA"/>
</dbReference>
<gene>
    <name evidence="1" type="ORF">SAMN05660686_00501</name>
</gene>
<reference evidence="1 2" key="1">
    <citation type="submission" date="2016-10" db="EMBL/GenBank/DDBJ databases">
        <authorList>
            <person name="Varghese N."/>
            <person name="Submissions S."/>
        </authorList>
    </citation>
    <scope>NUCLEOTIDE SEQUENCE [LARGE SCALE GENOMIC DNA]</scope>
    <source>
        <strain evidence="1 2">DSM 18839</strain>
    </source>
</reference>
<accession>A0A8G2BEG7</accession>